<evidence type="ECO:0000256" key="2">
    <source>
        <dbReference type="ARBA" id="ARBA00022723"/>
    </source>
</evidence>
<evidence type="ECO:0000256" key="8">
    <source>
        <dbReference type="SAM" id="Phobius"/>
    </source>
</evidence>
<dbReference type="InterPro" id="IPR007219">
    <property type="entry name" value="XnlR_reg_dom"/>
</dbReference>
<keyword evidence="4" id="KW-0805">Transcription regulation</keyword>
<dbReference type="GO" id="GO:0043565">
    <property type="term" value="F:sequence-specific DNA binding"/>
    <property type="evidence" value="ECO:0007669"/>
    <property type="project" value="TreeGrafter"/>
</dbReference>
<comment type="subcellular location">
    <subcellularLocation>
        <location evidence="1">Nucleus</location>
    </subcellularLocation>
</comment>
<comment type="caution">
    <text evidence="10">The sequence shown here is derived from an EMBL/GenBank/DDBJ whole genome shotgun (WGS) entry which is preliminary data.</text>
</comment>
<dbReference type="InterPro" id="IPR052202">
    <property type="entry name" value="Yeast_MetPath_Reg"/>
</dbReference>
<dbReference type="EMBL" id="MVGC01000023">
    <property type="protein sequence ID" value="RJE26393.1"/>
    <property type="molecule type" value="Genomic_DNA"/>
</dbReference>
<accession>A0A3A2ZVN2</accession>
<keyword evidence="8" id="KW-1133">Transmembrane helix</keyword>
<keyword evidence="6" id="KW-0804">Transcription</keyword>
<dbReference type="Pfam" id="PF04082">
    <property type="entry name" value="Fungal_trans"/>
    <property type="match status" value="1"/>
</dbReference>
<organism evidence="10 11">
    <name type="scientific">Aspergillus sclerotialis</name>
    <dbReference type="NCBI Taxonomy" id="2070753"/>
    <lineage>
        <taxon>Eukaryota</taxon>
        <taxon>Fungi</taxon>
        <taxon>Dikarya</taxon>
        <taxon>Ascomycota</taxon>
        <taxon>Pezizomycotina</taxon>
        <taxon>Eurotiomycetes</taxon>
        <taxon>Eurotiomycetidae</taxon>
        <taxon>Eurotiales</taxon>
        <taxon>Aspergillaceae</taxon>
        <taxon>Aspergillus</taxon>
        <taxon>Aspergillus subgen. Polypaecilum</taxon>
    </lineage>
</organism>
<keyword evidence="8" id="KW-0472">Membrane</keyword>
<evidence type="ECO:0000256" key="3">
    <source>
        <dbReference type="ARBA" id="ARBA00022833"/>
    </source>
</evidence>
<keyword evidence="2" id="KW-0479">Metal-binding</keyword>
<evidence type="ECO:0000256" key="1">
    <source>
        <dbReference type="ARBA" id="ARBA00004123"/>
    </source>
</evidence>
<dbReference type="AlphaFoldDB" id="A0A3A2ZVN2"/>
<dbReference type="OrthoDB" id="189997at2759"/>
<evidence type="ECO:0000313" key="11">
    <source>
        <dbReference type="Proteomes" id="UP000266188"/>
    </source>
</evidence>
<dbReference type="Proteomes" id="UP000266188">
    <property type="component" value="Unassembled WGS sequence"/>
</dbReference>
<dbReference type="GO" id="GO:0000981">
    <property type="term" value="F:DNA-binding transcription factor activity, RNA polymerase II-specific"/>
    <property type="evidence" value="ECO:0007669"/>
    <property type="project" value="TreeGrafter"/>
</dbReference>
<feature type="transmembrane region" description="Helical" evidence="8">
    <location>
        <begin position="195"/>
        <end position="214"/>
    </location>
</feature>
<protein>
    <recommendedName>
        <fullName evidence="9">Xylanolytic transcriptional activator regulatory domain-containing protein</fullName>
    </recommendedName>
</protein>
<evidence type="ECO:0000259" key="9">
    <source>
        <dbReference type="Pfam" id="PF04082"/>
    </source>
</evidence>
<evidence type="ECO:0000256" key="5">
    <source>
        <dbReference type="ARBA" id="ARBA00023125"/>
    </source>
</evidence>
<keyword evidence="5" id="KW-0238">DNA-binding</keyword>
<dbReference type="GO" id="GO:0006351">
    <property type="term" value="P:DNA-templated transcription"/>
    <property type="evidence" value="ECO:0007669"/>
    <property type="project" value="InterPro"/>
</dbReference>
<evidence type="ECO:0000256" key="4">
    <source>
        <dbReference type="ARBA" id="ARBA00023015"/>
    </source>
</evidence>
<dbReference type="GO" id="GO:0045944">
    <property type="term" value="P:positive regulation of transcription by RNA polymerase II"/>
    <property type="evidence" value="ECO:0007669"/>
    <property type="project" value="TreeGrafter"/>
</dbReference>
<evidence type="ECO:0000256" key="6">
    <source>
        <dbReference type="ARBA" id="ARBA00023163"/>
    </source>
</evidence>
<proteinExistence type="predicted"/>
<name>A0A3A2ZVN2_9EURO</name>
<keyword evidence="11" id="KW-1185">Reference proteome</keyword>
<feature type="transmembrane region" description="Helical" evidence="8">
    <location>
        <begin position="226"/>
        <end position="247"/>
    </location>
</feature>
<evidence type="ECO:0000313" key="10">
    <source>
        <dbReference type="EMBL" id="RJE26393.1"/>
    </source>
</evidence>
<feature type="domain" description="Xylanolytic transcriptional activator regulatory" evidence="9">
    <location>
        <begin position="3"/>
        <end position="110"/>
    </location>
</feature>
<gene>
    <name evidence="10" type="ORF">PHISCL_01280</name>
</gene>
<reference evidence="11" key="1">
    <citation type="submission" date="2017-02" db="EMBL/GenBank/DDBJ databases">
        <authorList>
            <person name="Tafer H."/>
            <person name="Lopandic K."/>
        </authorList>
    </citation>
    <scope>NUCLEOTIDE SEQUENCE [LARGE SCALE GENOMIC DNA]</scope>
    <source>
        <strain evidence="11">CBS 366.77</strain>
    </source>
</reference>
<keyword evidence="8" id="KW-0812">Transmembrane</keyword>
<keyword evidence="7" id="KW-0539">Nucleus</keyword>
<dbReference type="PANTHER" id="PTHR47782:SF12">
    <property type="entry name" value="ZN(II)2CYS6 TRANSCRIPTION FACTOR (EUROFUNG)"/>
    <property type="match status" value="1"/>
</dbReference>
<evidence type="ECO:0000256" key="7">
    <source>
        <dbReference type="ARBA" id="ARBA00023242"/>
    </source>
</evidence>
<dbReference type="GO" id="GO:0008270">
    <property type="term" value="F:zinc ion binding"/>
    <property type="evidence" value="ECO:0007669"/>
    <property type="project" value="InterPro"/>
</dbReference>
<dbReference type="PANTHER" id="PTHR47782">
    <property type="entry name" value="ZN(II)2CYS6 TRANSCRIPTION FACTOR (EUROFUNG)-RELATED"/>
    <property type="match status" value="1"/>
</dbReference>
<keyword evidence="3" id="KW-0862">Zinc</keyword>
<sequence length="316" mass="35644">MQRRVFWVAYNLDRIAAISTGRPFGIAEEDIDVEYPEDIDDEAIVENQFLVEPRKHYTQPPTTMSLAIHNLRLRRIWADMKSSIYSIGQTPTSLPDGQIVDELKQRLRSWLAECPRPVAPDSANPAPYGSSKWFMLTYHHSVILLHRRALVAHSKQNYAPAPGMTSIYLECAESGTVLCNVYQELYFGSTISHTWGALHILFLGGLTFLYCLWVDPSCRRLYRRDVVASTCTACTVVLVIMTERWFAAQPFRDAFRVLANATQSMLAEEEERGENEPTLPVLNALTSEGMSQHLAGISGMGMCSTVEHILGEMIQQ</sequence>
<dbReference type="CDD" id="cd12148">
    <property type="entry name" value="fungal_TF_MHR"/>
    <property type="match status" value="1"/>
</dbReference>
<dbReference type="GO" id="GO:0005634">
    <property type="term" value="C:nucleus"/>
    <property type="evidence" value="ECO:0007669"/>
    <property type="project" value="UniProtKB-SubCell"/>
</dbReference>